<dbReference type="CDD" id="cd00568">
    <property type="entry name" value="TPP_enzymes"/>
    <property type="match status" value="1"/>
</dbReference>
<comment type="caution">
    <text evidence="2">The sequence shown here is derived from an EMBL/GenBank/DDBJ whole genome shotgun (WGS) entry which is preliminary data.</text>
</comment>
<organism evidence="2 3">
    <name type="scientific">Devosia subaequoris</name>
    <dbReference type="NCBI Taxonomy" id="395930"/>
    <lineage>
        <taxon>Bacteria</taxon>
        <taxon>Pseudomonadati</taxon>
        <taxon>Pseudomonadota</taxon>
        <taxon>Alphaproteobacteria</taxon>
        <taxon>Hyphomicrobiales</taxon>
        <taxon>Devosiaceae</taxon>
        <taxon>Devosia</taxon>
    </lineage>
</organism>
<dbReference type="GO" id="GO:0030976">
    <property type="term" value="F:thiamine pyrophosphate binding"/>
    <property type="evidence" value="ECO:0007669"/>
    <property type="project" value="InterPro"/>
</dbReference>
<keyword evidence="3" id="KW-1185">Reference proteome</keyword>
<dbReference type="SUPFAM" id="SSF52518">
    <property type="entry name" value="Thiamin diphosphate-binding fold (THDP-binding)"/>
    <property type="match status" value="1"/>
</dbReference>
<evidence type="ECO:0000313" key="2">
    <source>
        <dbReference type="EMBL" id="MBB4052870.1"/>
    </source>
</evidence>
<dbReference type="EMBL" id="JACIEW010000005">
    <property type="protein sequence ID" value="MBB4052870.1"/>
    <property type="molecule type" value="Genomic_DNA"/>
</dbReference>
<dbReference type="Gene3D" id="3.40.50.970">
    <property type="match status" value="1"/>
</dbReference>
<gene>
    <name evidence="2" type="ORF">GGR20_002518</name>
</gene>
<protein>
    <submittedName>
        <fullName evidence="2">Thiamine pyrophosphate-dependent acetolactate synthase large subunit-like protein</fullName>
    </submittedName>
</protein>
<dbReference type="InterPro" id="IPR011766">
    <property type="entry name" value="TPP_enzyme_TPP-bd"/>
</dbReference>
<evidence type="ECO:0000313" key="3">
    <source>
        <dbReference type="Proteomes" id="UP000547011"/>
    </source>
</evidence>
<dbReference type="InterPro" id="IPR029061">
    <property type="entry name" value="THDP-binding"/>
</dbReference>
<evidence type="ECO:0000259" key="1">
    <source>
        <dbReference type="Pfam" id="PF02775"/>
    </source>
</evidence>
<dbReference type="RefSeq" id="WP_183311659.1">
    <property type="nucleotide sequence ID" value="NZ_JACIEW010000005.1"/>
</dbReference>
<dbReference type="AlphaFoldDB" id="A0A7W6IPS1"/>
<name>A0A7W6IPS1_9HYPH</name>
<proteinExistence type="predicted"/>
<reference evidence="2 3" key="1">
    <citation type="submission" date="2020-08" db="EMBL/GenBank/DDBJ databases">
        <title>Genomic Encyclopedia of Type Strains, Phase IV (KMG-IV): sequencing the most valuable type-strain genomes for metagenomic binning, comparative biology and taxonomic classification.</title>
        <authorList>
            <person name="Goeker M."/>
        </authorList>
    </citation>
    <scope>NUCLEOTIDE SEQUENCE [LARGE SCALE GENOMIC DNA]</scope>
    <source>
        <strain evidence="2 3">DSM 23447</strain>
    </source>
</reference>
<feature type="domain" description="Thiamine pyrophosphate enzyme TPP-binding" evidence="1">
    <location>
        <begin position="14"/>
        <end position="68"/>
    </location>
</feature>
<dbReference type="Pfam" id="PF02775">
    <property type="entry name" value="TPP_enzyme_C"/>
    <property type="match status" value="1"/>
</dbReference>
<dbReference type="GO" id="GO:0003824">
    <property type="term" value="F:catalytic activity"/>
    <property type="evidence" value="ECO:0007669"/>
    <property type="project" value="InterPro"/>
</dbReference>
<accession>A0A7W6IPS1</accession>
<dbReference type="Proteomes" id="UP000547011">
    <property type="component" value="Unassembled WGS sequence"/>
</dbReference>
<sequence length="82" mass="9024">MHWRSRLRFPTGLSICTTGDGSFGFALQELDTARRYGLPVIFVIHNNAAWGIIQVGQHKAGFELETDLSGRLPSSGNGSLRH</sequence>
<dbReference type="GO" id="GO:0044281">
    <property type="term" value="P:small molecule metabolic process"/>
    <property type="evidence" value="ECO:0007669"/>
    <property type="project" value="UniProtKB-ARBA"/>
</dbReference>